<dbReference type="EMBL" id="SZYD01000009">
    <property type="protein sequence ID" value="KAD5318094.1"/>
    <property type="molecule type" value="Genomic_DNA"/>
</dbReference>
<gene>
    <name evidence="2" type="ORF">E3N88_18040</name>
</gene>
<evidence type="ECO:0000313" key="2">
    <source>
        <dbReference type="EMBL" id="KAD5318094.1"/>
    </source>
</evidence>
<reference evidence="2 3" key="1">
    <citation type="submission" date="2019-05" db="EMBL/GenBank/DDBJ databases">
        <title>Mikania micrantha, genome provides insights into the molecular mechanism of rapid growth.</title>
        <authorList>
            <person name="Liu B."/>
        </authorList>
    </citation>
    <scope>NUCLEOTIDE SEQUENCE [LARGE SCALE GENOMIC DNA]</scope>
    <source>
        <strain evidence="2">NLD-2019</strain>
        <tissue evidence="2">Leaf</tissue>
    </source>
</reference>
<protein>
    <submittedName>
        <fullName evidence="2">Uncharacterized protein</fullName>
    </submittedName>
</protein>
<evidence type="ECO:0000256" key="1">
    <source>
        <dbReference type="SAM" id="MobiDB-lite"/>
    </source>
</evidence>
<dbReference type="AlphaFoldDB" id="A0A5N6NU41"/>
<proteinExistence type="predicted"/>
<name>A0A5N6NU41_9ASTR</name>
<accession>A0A5N6NU41</accession>
<dbReference type="Proteomes" id="UP000326396">
    <property type="component" value="Linkage Group LG17"/>
</dbReference>
<evidence type="ECO:0000313" key="3">
    <source>
        <dbReference type="Proteomes" id="UP000326396"/>
    </source>
</evidence>
<feature type="region of interest" description="Disordered" evidence="1">
    <location>
        <begin position="144"/>
        <end position="204"/>
    </location>
</feature>
<keyword evidence="3" id="KW-1185">Reference proteome</keyword>
<feature type="compositionally biased region" description="Acidic residues" evidence="1">
    <location>
        <begin position="194"/>
        <end position="204"/>
    </location>
</feature>
<organism evidence="2 3">
    <name type="scientific">Mikania micrantha</name>
    <name type="common">bitter vine</name>
    <dbReference type="NCBI Taxonomy" id="192012"/>
    <lineage>
        <taxon>Eukaryota</taxon>
        <taxon>Viridiplantae</taxon>
        <taxon>Streptophyta</taxon>
        <taxon>Embryophyta</taxon>
        <taxon>Tracheophyta</taxon>
        <taxon>Spermatophyta</taxon>
        <taxon>Magnoliopsida</taxon>
        <taxon>eudicotyledons</taxon>
        <taxon>Gunneridae</taxon>
        <taxon>Pentapetalae</taxon>
        <taxon>asterids</taxon>
        <taxon>campanulids</taxon>
        <taxon>Asterales</taxon>
        <taxon>Asteraceae</taxon>
        <taxon>Asteroideae</taxon>
        <taxon>Heliantheae alliance</taxon>
        <taxon>Eupatorieae</taxon>
        <taxon>Mikania</taxon>
    </lineage>
</organism>
<feature type="region of interest" description="Disordered" evidence="1">
    <location>
        <begin position="106"/>
        <end position="128"/>
    </location>
</feature>
<feature type="compositionally biased region" description="Basic and acidic residues" evidence="1">
    <location>
        <begin position="171"/>
        <end position="193"/>
    </location>
</feature>
<sequence length="204" mass="23375">MIFFKRHRPRSRRKCDIEVPAAVGQNCSTAVLGNVYDYDGLNYLNHVMPVDYVSPVEEVLYMYEPVNFGLSVEVSCIYTSLSTSGRQLRCLVLHKPVDFRCPRAYEQSTHPSWHPDVSAIGREDKKETSVLEKQNRRLTKVIEEFTGSKVDDQEDDEVEDDNDDDEEEEEKEKKHEGDDKDGKAAKDDKKYDKDYDDNAGGDVG</sequence>
<comment type="caution">
    <text evidence="2">The sequence shown here is derived from an EMBL/GenBank/DDBJ whole genome shotgun (WGS) entry which is preliminary data.</text>
</comment>
<feature type="compositionally biased region" description="Acidic residues" evidence="1">
    <location>
        <begin position="152"/>
        <end position="170"/>
    </location>
</feature>